<dbReference type="Proteomes" id="UP000268162">
    <property type="component" value="Unassembled WGS sequence"/>
</dbReference>
<dbReference type="Pfam" id="PF04707">
    <property type="entry name" value="PRELI"/>
    <property type="match status" value="1"/>
</dbReference>
<accession>A0A4P9ZR33</accession>
<dbReference type="InterPro" id="IPR006797">
    <property type="entry name" value="PRELI/MSF1_dom"/>
</dbReference>
<dbReference type="PANTHER" id="PTHR11158">
    <property type="entry name" value="MSF1/PX19 RELATED"/>
    <property type="match status" value="1"/>
</dbReference>
<dbReference type="GO" id="GO:0005758">
    <property type="term" value="C:mitochondrial intermembrane space"/>
    <property type="evidence" value="ECO:0007669"/>
    <property type="project" value="InterPro"/>
</dbReference>
<dbReference type="EMBL" id="ML002828">
    <property type="protein sequence ID" value="RKP35608.1"/>
    <property type="molecule type" value="Genomic_DNA"/>
</dbReference>
<organism evidence="2 3">
    <name type="scientific">Dimargaris cristalligena</name>
    <dbReference type="NCBI Taxonomy" id="215637"/>
    <lineage>
        <taxon>Eukaryota</taxon>
        <taxon>Fungi</taxon>
        <taxon>Fungi incertae sedis</taxon>
        <taxon>Zoopagomycota</taxon>
        <taxon>Kickxellomycotina</taxon>
        <taxon>Dimargaritomycetes</taxon>
        <taxon>Dimargaritales</taxon>
        <taxon>Dimargaritaceae</taxon>
        <taxon>Dimargaris</taxon>
    </lineage>
</organism>
<sequence>MKLFQAVHEYAQNWATVTAAHWQKYPNDKTPHVIHVETLNRSVDPDTGVLKTERLILCRQPCPAIIARFLGSDDVSYVLEYSEVDPQHKVLRAVSTNLTYHNVVAVNEELTYSADTSQPHLQRTQFKQSAQITAFSMISRISGYVEEFCVKRFHENAQIGKRALEQVLEKLDQAKVAATSTTHLPM</sequence>
<dbReference type="AlphaFoldDB" id="A0A4P9ZR33"/>
<dbReference type="PROSITE" id="PS50904">
    <property type="entry name" value="PRELI_MSF1"/>
    <property type="match status" value="1"/>
</dbReference>
<evidence type="ECO:0000313" key="2">
    <source>
        <dbReference type="EMBL" id="RKP35608.1"/>
    </source>
</evidence>
<keyword evidence="3" id="KW-1185">Reference proteome</keyword>
<protein>
    <submittedName>
        <fullName evidence="2">PRELI-like family-domain-containing protein</fullName>
    </submittedName>
</protein>
<name>A0A4P9ZR33_9FUNG</name>
<dbReference type="InterPro" id="IPR037365">
    <property type="entry name" value="Slowmo/Ups"/>
</dbReference>
<evidence type="ECO:0000313" key="3">
    <source>
        <dbReference type="Proteomes" id="UP000268162"/>
    </source>
</evidence>
<gene>
    <name evidence="2" type="ORF">BJ085DRAFT_36532</name>
</gene>
<dbReference type="STRING" id="215637.A0A4P9ZR33"/>
<evidence type="ECO:0000259" key="1">
    <source>
        <dbReference type="PROSITE" id="PS50904"/>
    </source>
</evidence>
<reference evidence="3" key="1">
    <citation type="journal article" date="2018" name="Nat. Microbiol.">
        <title>Leveraging single-cell genomics to expand the fungal tree of life.</title>
        <authorList>
            <person name="Ahrendt S.R."/>
            <person name="Quandt C.A."/>
            <person name="Ciobanu D."/>
            <person name="Clum A."/>
            <person name="Salamov A."/>
            <person name="Andreopoulos B."/>
            <person name="Cheng J.F."/>
            <person name="Woyke T."/>
            <person name="Pelin A."/>
            <person name="Henrissat B."/>
            <person name="Reynolds N.K."/>
            <person name="Benny G.L."/>
            <person name="Smith M.E."/>
            <person name="James T.Y."/>
            <person name="Grigoriev I.V."/>
        </authorList>
    </citation>
    <scope>NUCLEOTIDE SEQUENCE [LARGE SCALE GENOMIC DNA]</scope>
    <source>
        <strain evidence="3">RSA 468</strain>
    </source>
</reference>
<feature type="domain" description="PRELI/MSF1" evidence="1">
    <location>
        <begin position="1"/>
        <end position="176"/>
    </location>
</feature>
<dbReference type="OrthoDB" id="407630at2759"/>
<proteinExistence type="predicted"/>